<sequence length="44" mass="5138">MYKNSKSRRGQHLELQDCCRVMLKRTMVQEIHQGKKGHVLGLTV</sequence>
<accession>A0A2P2IK31</accession>
<organism evidence="1">
    <name type="scientific">Rhizophora mucronata</name>
    <name type="common">Asiatic mangrove</name>
    <dbReference type="NCBI Taxonomy" id="61149"/>
    <lineage>
        <taxon>Eukaryota</taxon>
        <taxon>Viridiplantae</taxon>
        <taxon>Streptophyta</taxon>
        <taxon>Embryophyta</taxon>
        <taxon>Tracheophyta</taxon>
        <taxon>Spermatophyta</taxon>
        <taxon>Magnoliopsida</taxon>
        <taxon>eudicotyledons</taxon>
        <taxon>Gunneridae</taxon>
        <taxon>Pentapetalae</taxon>
        <taxon>rosids</taxon>
        <taxon>fabids</taxon>
        <taxon>Malpighiales</taxon>
        <taxon>Rhizophoraceae</taxon>
        <taxon>Rhizophora</taxon>
    </lineage>
</organism>
<name>A0A2P2IK31_RHIMU</name>
<dbReference type="EMBL" id="GGEC01001117">
    <property type="protein sequence ID" value="MBW81600.1"/>
    <property type="molecule type" value="Transcribed_RNA"/>
</dbReference>
<proteinExistence type="predicted"/>
<reference evidence="1" key="1">
    <citation type="submission" date="2018-02" db="EMBL/GenBank/DDBJ databases">
        <title>Rhizophora mucronata_Transcriptome.</title>
        <authorList>
            <person name="Meera S.P."/>
            <person name="Sreeshan A."/>
            <person name="Augustine A."/>
        </authorList>
    </citation>
    <scope>NUCLEOTIDE SEQUENCE</scope>
    <source>
        <tissue evidence="1">Leaf</tissue>
    </source>
</reference>
<evidence type="ECO:0000313" key="1">
    <source>
        <dbReference type="EMBL" id="MBW81600.1"/>
    </source>
</evidence>
<protein>
    <submittedName>
        <fullName evidence="1">Uncharacterized protein</fullName>
    </submittedName>
</protein>
<dbReference type="AlphaFoldDB" id="A0A2P2IK31"/>